<dbReference type="InterPro" id="IPR036388">
    <property type="entry name" value="WH-like_DNA-bd_sf"/>
</dbReference>
<gene>
    <name evidence="6" type="ORF">BJ971_001255</name>
</gene>
<accession>A0A7W7MNU0</accession>
<dbReference type="Gene3D" id="1.10.10.10">
    <property type="entry name" value="Winged helix-like DNA-binding domain superfamily/Winged helix DNA-binding domain"/>
    <property type="match status" value="1"/>
</dbReference>
<name>A0A7W7MNU0_9ACTN</name>
<dbReference type="EMBL" id="JACHNH010000001">
    <property type="protein sequence ID" value="MBB4760699.1"/>
    <property type="molecule type" value="Genomic_DNA"/>
</dbReference>
<dbReference type="InterPro" id="IPR012074">
    <property type="entry name" value="GAF_ANTAR"/>
</dbReference>
<dbReference type="Pfam" id="PF03861">
    <property type="entry name" value="ANTAR"/>
    <property type="match status" value="1"/>
</dbReference>
<dbReference type="PROSITE" id="PS50921">
    <property type="entry name" value="ANTAR"/>
    <property type="match status" value="1"/>
</dbReference>
<dbReference type="Proteomes" id="UP000578112">
    <property type="component" value="Unassembled WGS sequence"/>
</dbReference>
<evidence type="ECO:0000313" key="7">
    <source>
        <dbReference type="Proteomes" id="UP000578112"/>
    </source>
</evidence>
<dbReference type="InterPro" id="IPR011006">
    <property type="entry name" value="CheY-like_superfamily"/>
</dbReference>
<dbReference type="InterPro" id="IPR029016">
    <property type="entry name" value="GAF-like_dom_sf"/>
</dbReference>
<dbReference type="PIRSF" id="PIRSF036625">
    <property type="entry name" value="GAF_ANTAR"/>
    <property type="match status" value="1"/>
</dbReference>
<evidence type="ECO:0000259" key="5">
    <source>
        <dbReference type="PROSITE" id="PS50921"/>
    </source>
</evidence>
<evidence type="ECO:0000256" key="2">
    <source>
        <dbReference type="ARBA" id="ARBA00022777"/>
    </source>
</evidence>
<dbReference type="InterPro" id="IPR003018">
    <property type="entry name" value="GAF"/>
</dbReference>
<dbReference type="Gene3D" id="3.30.450.40">
    <property type="match status" value="1"/>
</dbReference>
<reference evidence="6 7" key="1">
    <citation type="submission" date="2020-08" db="EMBL/GenBank/DDBJ databases">
        <title>Sequencing the genomes of 1000 actinobacteria strains.</title>
        <authorList>
            <person name="Klenk H.-P."/>
        </authorList>
    </citation>
    <scope>NUCLEOTIDE SEQUENCE [LARGE SCALE GENOMIC DNA]</scope>
    <source>
        <strain evidence="6 7">DSM 43149</strain>
    </source>
</reference>
<sequence>MEAQQPFDPMSAFAQLTLINLSDTDLDGVLHKVAELSKCAVAGADEASVSLIRGRNAHAAAFTGNLAPSLDERQYEGGGPCLEAAATTATLSVPDLTLEERWPIYIRQALKAGIHSSLSIGLPVHDNVTGALNLYARKPDVFDCAAVVLATTFSGSVAVALANAHVYDTAATLARQLQDAMVHRAIIEQAKGIVMADRRCGPDEAFRILSRLSQDTNRKLRDVAAALVAQTIQHGP</sequence>
<keyword evidence="4" id="KW-0804">Transcription</keyword>
<dbReference type="SUPFAM" id="SSF52172">
    <property type="entry name" value="CheY-like"/>
    <property type="match status" value="1"/>
</dbReference>
<protein>
    <submittedName>
        <fullName evidence="6">GAF domain-containing protein</fullName>
    </submittedName>
</protein>
<evidence type="ECO:0000313" key="6">
    <source>
        <dbReference type="EMBL" id="MBB4760699.1"/>
    </source>
</evidence>
<keyword evidence="1" id="KW-0808">Transferase</keyword>
<dbReference type="InterPro" id="IPR005561">
    <property type="entry name" value="ANTAR"/>
</dbReference>
<dbReference type="SMART" id="SM00065">
    <property type="entry name" value="GAF"/>
    <property type="match status" value="1"/>
</dbReference>
<dbReference type="Pfam" id="PF13185">
    <property type="entry name" value="GAF_2"/>
    <property type="match status" value="1"/>
</dbReference>
<comment type="caution">
    <text evidence="6">The sequence shown here is derived from an EMBL/GenBank/DDBJ whole genome shotgun (WGS) entry which is preliminary data.</text>
</comment>
<dbReference type="GO" id="GO:0016301">
    <property type="term" value="F:kinase activity"/>
    <property type="evidence" value="ECO:0007669"/>
    <property type="project" value="UniProtKB-KW"/>
</dbReference>
<organism evidence="6 7">
    <name type="scientific">Actinoplanes digitatis</name>
    <dbReference type="NCBI Taxonomy" id="1868"/>
    <lineage>
        <taxon>Bacteria</taxon>
        <taxon>Bacillati</taxon>
        <taxon>Actinomycetota</taxon>
        <taxon>Actinomycetes</taxon>
        <taxon>Micromonosporales</taxon>
        <taxon>Micromonosporaceae</taxon>
        <taxon>Actinoplanes</taxon>
    </lineage>
</organism>
<dbReference type="AlphaFoldDB" id="A0A7W7MNU0"/>
<feature type="domain" description="ANTAR" evidence="5">
    <location>
        <begin position="167"/>
        <end position="228"/>
    </location>
</feature>
<keyword evidence="7" id="KW-1185">Reference proteome</keyword>
<dbReference type="GO" id="GO:0003723">
    <property type="term" value="F:RNA binding"/>
    <property type="evidence" value="ECO:0007669"/>
    <property type="project" value="InterPro"/>
</dbReference>
<evidence type="ECO:0000256" key="3">
    <source>
        <dbReference type="ARBA" id="ARBA00023015"/>
    </source>
</evidence>
<proteinExistence type="predicted"/>
<dbReference type="SMART" id="SM01012">
    <property type="entry name" value="ANTAR"/>
    <property type="match status" value="1"/>
</dbReference>
<dbReference type="RefSeq" id="WP_239087460.1">
    <property type="nucleotide sequence ID" value="NZ_BOMK01000028.1"/>
</dbReference>
<dbReference type="SUPFAM" id="SSF55781">
    <property type="entry name" value="GAF domain-like"/>
    <property type="match status" value="1"/>
</dbReference>
<evidence type="ECO:0000256" key="1">
    <source>
        <dbReference type="ARBA" id="ARBA00022679"/>
    </source>
</evidence>
<evidence type="ECO:0000256" key="4">
    <source>
        <dbReference type="ARBA" id="ARBA00023163"/>
    </source>
</evidence>
<keyword evidence="3" id="KW-0805">Transcription regulation</keyword>
<keyword evidence="2" id="KW-0418">Kinase</keyword>